<comment type="caution">
    <text evidence="3">The sequence shown here is derived from an EMBL/GenBank/DDBJ whole genome shotgun (WGS) entry which is preliminary data.</text>
</comment>
<keyword evidence="1" id="KW-0732">Signal</keyword>
<name>A0A6I2L6S5_9BURK</name>
<proteinExistence type="predicted"/>
<dbReference type="RefSeq" id="WP_154379693.1">
    <property type="nucleotide sequence ID" value="NZ_WKJK01000011.1"/>
</dbReference>
<organism evidence="3 4">
    <name type="scientific">Duganella guangzhouensis</name>
    <dbReference type="NCBI Taxonomy" id="2666084"/>
    <lineage>
        <taxon>Bacteria</taxon>
        <taxon>Pseudomonadati</taxon>
        <taxon>Pseudomonadota</taxon>
        <taxon>Betaproteobacteria</taxon>
        <taxon>Burkholderiales</taxon>
        <taxon>Oxalobacteraceae</taxon>
        <taxon>Telluria group</taxon>
        <taxon>Duganella</taxon>
    </lineage>
</organism>
<evidence type="ECO:0000313" key="4">
    <source>
        <dbReference type="Proteomes" id="UP000433309"/>
    </source>
</evidence>
<dbReference type="Gene3D" id="3.40.50.1820">
    <property type="entry name" value="alpha/beta hydrolase"/>
    <property type="match status" value="1"/>
</dbReference>
<accession>A0A6I2L6S5</accession>
<dbReference type="GO" id="GO:0016787">
    <property type="term" value="F:hydrolase activity"/>
    <property type="evidence" value="ECO:0007669"/>
    <property type="project" value="UniProtKB-KW"/>
</dbReference>
<gene>
    <name evidence="3" type="ORF">GJ699_20425</name>
</gene>
<evidence type="ECO:0000259" key="2">
    <source>
        <dbReference type="Pfam" id="PF12697"/>
    </source>
</evidence>
<sequence>MFRHLLLAIAASILTFPVFAARLLDEGTVGINGQQRRYYHLHDTEAVGTPILLLHGSGCRDYSVRMQFYFERYPAPLSVYYLDKPGVQKGADGESCTTEYDAADLMENRVSDNLAFLDSQPDLRARGPRSVAVLGFSEGGAVAPLVALRSPKAGWLATIGAGGLPQSQVLLIFADRGVEPYAKPFSRDYFLQTYADIKAHPDDVDKDFFGHKYRYWSSHLFYDPLTTYAQLNIPIINAMGEKDESEAIEAGRALRDFFTQRPQRNFRFVEFPNASHGLKAPDKDHLQDFIASLAEWMKANPPPPAPR</sequence>
<dbReference type="InterPro" id="IPR000073">
    <property type="entry name" value="AB_hydrolase_1"/>
</dbReference>
<dbReference type="EMBL" id="WKJK01000011">
    <property type="protein sequence ID" value="MRW92366.1"/>
    <property type="molecule type" value="Genomic_DNA"/>
</dbReference>
<keyword evidence="3" id="KW-0378">Hydrolase</keyword>
<feature type="domain" description="AB hydrolase-1" evidence="2">
    <location>
        <begin position="51"/>
        <end position="278"/>
    </location>
</feature>
<feature type="chain" id="PRO_5026053890" evidence="1">
    <location>
        <begin position="21"/>
        <end position="307"/>
    </location>
</feature>
<evidence type="ECO:0000256" key="1">
    <source>
        <dbReference type="SAM" id="SignalP"/>
    </source>
</evidence>
<reference evidence="3 4" key="1">
    <citation type="submission" date="2019-11" db="EMBL/GenBank/DDBJ databases">
        <title>Novel species isolated from a subtropical stream in China.</title>
        <authorList>
            <person name="Lu H."/>
        </authorList>
    </citation>
    <scope>NUCLEOTIDE SEQUENCE [LARGE SCALE GENOMIC DNA]</scope>
    <source>
        <strain evidence="3 4">FT80W</strain>
    </source>
</reference>
<keyword evidence="4" id="KW-1185">Reference proteome</keyword>
<dbReference type="SUPFAM" id="SSF53474">
    <property type="entry name" value="alpha/beta-Hydrolases"/>
    <property type="match status" value="1"/>
</dbReference>
<dbReference type="Proteomes" id="UP000433309">
    <property type="component" value="Unassembled WGS sequence"/>
</dbReference>
<feature type="signal peptide" evidence="1">
    <location>
        <begin position="1"/>
        <end position="20"/>
    </location>
</feature>
<dbReference type="AlphaFoldDB" id="A0A6I2L6S5"/>
<evidence type="ECO:0000313" key="3">
    <source>
        <dbReference type="EMBL" id="MRW92366.1"/>
    </source>
</evidence>
<dbReference type="Pfam" id="PF12697">
    <property type="entry name" value="Abhydrolase_6"/>
    <property type="match status" value="1"/>
</dbReference>
<protein>
    <submittedName>
        <fullName evidence="3">Alpha/beta fold hydrolase</fullName>
    </submittedName>
</protein>
<dbReference type="InterPro" id="IPR029058">
    <property type="entry name" value="AB_hydrolase_fold"/>
</dbReference>